<proteinExistence type="predicted"/>
<evidence type="ECO:0000256" key="1">
    <source>
        <dbReference type="SAM" id="SignalP"/>
    </source>
</evidence>
<dbReference type="KEGG" id="pgri:PgNI_09199"/>
<protein>
    <submittedName>
        <fullName evidence="3">Uncharacterized protein</fullName>
    </submittedName>
</protein>
<feature type="signal peptide" evidence="1">
    <location>
        <begin position="1"/>
        <end position="27"/>
    </location>
</feature>
<gene>
    <name evidence="3" type="ORF">PgNI_09199</name>
</gene>
<reference evidence="3" key="2">
    <citation type="submission" date="2019-10" db="EMBL/GenBank/DDBJ databases">
        <authorList>
            <consortium name="NCBI Genome Project"/>
        </authorList>
    </citation>
    <scope>NUCLEOTIDE SEQUENCE</scope>
    <source>
        <strain evidence="3">NI907</strain>
    </source>
</reference>
<feature type="chain" id="PRO_5028439807" evidence="1">
    <location>
        <begin position="28"/>
        <end position="115"/>
    </location>
</feature>
<sequence length="115" mass="12278">MPATTHLATFMMHLILALGLLLAVASSTPIETKATSLQSQSSLGSWLQVGKKTSDGCSLTRQCPSCESVGNKGMVQCCWPNGQGYGSPFDEPGFCLCAPVDRWDYSMCNGGHWTS</sequence>
<keyword evidence="1" id="KW-0732">Signal</keyword>
<accession>A0A6P8AS42</accession>
<evidence type="ECO:0000313" key="2">
    <source>
        <dbReference type="Proteomes" id="UP000515153"/>
    </source>
</evidence>
<reference evidence="3" key="1">
    <citation type="journal article" date="2019" name="Mol. Biol. Evol.">
        <title>Blast fungal genomes show frequent chromosomal changes, gene gains and losses, and effector gene turnover.</title>
        <authorList>
            <person name="Gomez Luciano L.B."/>
            <person name="Jason Tsai I."/>
            <person name="Chuma I."/>
            <person name="Tosa Y."/>
            <person name="Chen Y.H."/>
            <person name="Li J.Y."/>
            <person name="Li M.Y."/>
            <person name="Jade Lu M.Y."/>
            <person name="Nakayashiki H."/>
            <person name="Li W.H."/>
        </authorList>
    </citation>
    <scope>NUCLEOTIDE SEQUENCE</scope>
    <source>
        <strain evidence="3">NI907</strain>
    </source>
</reference>
<reference evidence="3" key="3">
    <citation type="submission" date="2025-08" db="UniProtKB">
        <authorList>
            <consortium name="RefSeq"/>
        </authorList>
    </citation>
    <scope>IDENTIFICATION</scope>
    <source>
        <strain evidence="3">NI907</strain>
    </source>
</reference>
<dbReference type="RefSeq" id="XP_030977726.1">
    <property type="nucleotide sequence ID" value="XM_031129186.1"/>
</dbReference>
<dbReference type="Proteomes" id="UP000515153">
    <property type="component" value="Unplaced"/>
</dbReference>
<dbReference type="AlphaFoldDB" id="A0A6P8AS42"/>
<name>A0A6P8AS42_PYRGI</name>
<keyword evidence="2" id="KW-1185">Reference proteome</keyword>
<organism evidence="2 3">
    <name type="scientific">Pyricularia grisea</name>
    <name type="common">Crabgrass-specific blast fungus</name>
    <name type="synonym">Magnaporthe grisea</name>
    <dbReference type="NCBI Taxonomy" id="148305"/>
    <lineage>
        <taxon>Eukaryota</taxon>
        <taxon>Fungi</taxon>
        <taxon>Dikarya</taxon>
        <taxon>Ascomycota</taxon>
        <taxon>Pezizomycotina</taxon>
        <taxon>Sordariomycetes</taxon>
        <taxon>Sordariomycetidae</taxon>
        <taxon>Magnaporthales</taxon>
        <taxon>Pyriculariaceae</taxon>
        <taxon>Pyricularia</taxon>
    </lineage>
</organism>
<dbReference type="GeneID" id="41964094"/>
<evidence type="ECO:0000313" key="3">
    <source>
        <dbReference type="RefSeq" id="XP_030977726.1"/>
    </source>
</evidence>